<sequence>MVPLMASGDVVANNPVGDLPMGAVVTNSGRVSAVRFPDSEVPGFPFPAKDLARLEETLRDCSERARVRFSVYLGDLGSDPVAGAREVLLKGPEPAHGTLIAVSPNSKDIAVVSGSAVAGRVNDRVAALGVTAAAGSFRRGELIDGLVSALRVMTTAAVAP</sequence>
<name>A0A7I9UX92_9ACTN</name>
<dbReference type="AlphaFoldDB" id="A0A7I9UX92"/>
<evidence type="ECO:0000313" key="1">
    <source>
        <dbReference type="EMBL" id="GED97552.1"/>
    </source>
</evidence>
<organism evidence="1 2">
    <name type="scientific">Gordonia crocea</name>
    <dbReference type="NCBI Taxonomy" id="589162"/>
    <lineage>
        <taxon>Bacteria</taxon>
        <taxon>Bacillati</taxon>
        <taxon>Actinomycetota</taxon>
        <taxon>Actinomycetes</taxon>
        <taxon>Mycobacteriales</taxon>
        <taxon>Gordoniaceae</taxon>
        <taxon>Gordonia</taxon>
    </lineage>
</organism>
<keyword evidence="2" id="KW-1185">Reference proteome</keyword>
<protein>
    <recommendedName>
        <fullName evidence="3">DUF5130 domain-containing protein</fullName>
    </recommendedName>
</protein>
<proteinExistence type="predicted"/>
<accession>A0A7I9UX92</accession>
<reference evidence="2" key="1">
    <citation type="submission" date="2019-06" db="EMBL/GenBank/DDBJ databases">
        <title>Gordonia isolated from sludge of a wastewater treatment plant.</title>
        <authorList>
            <person name="Tamura T."/>
            <person name="Aoyama K."/>
            <person name="Kang Y."/>
            <person name="Saito S."/>
            <person name="Akiyama N."/>
            <person name="Yazawa K."/>
            <person name="Gonoi T."/>
            <person name="Mikami Y."/>
        </authorList>
    </citation>
    <scope>NUCLEOTIDE SEQUENCE [LARGE SCALE GENOMIC DNA]</scope>
    <source>
        <strain evidence="2">NBRC 107697</strain>
    </source>
</reference>
<dbReference type="Pfam" id="PF17174">
    <property type="entry name" value="DUF5130"/>
    <property type="match status" value="1"/>
</dbReference>
<evidence type="ECO:0000313" key="2">
    <source>
        <dbReference type="Proteomes" id="UP000444980"/>
    </source>
</evidence>
<dbReference type="Proteomes" id="UP000444980">
    <property type="component" value="Unassembled WGS sequence"/>
</dbReference>
<evidence type="ECO:0008006" key="3">
    <source>
        <dbReference type="Google" id="ProtNLM"/>
    </source>
</evidence>
<gene>
    <name evidence="1" type="ORF">nbrc107697_15910</name>
</gene>
<dbReference type="EMBL" id="BJOU01000001">
    <property type="protein sequence ID" value="GED97552.1"/>
    <property type="molecule type" value="Genomic_DNA"/>
</dbReference>
<dbReference type="InterPro" id="IPR033437">
    <property type="entry name" value="DUF5130"/>
</dbReference>
<comment type="caution">
    <text evidence="1">The sequence shown here is derived from an EMBL/GenBank/DDBJ whole genome shotgun (WGS) entry which is preliminary data.</text>
</comment>